<evidence type="ECO:0000259" key="1">
    <source>
        <dbReference type="Pfam" id="PF11716"/>
    </source>
</evidence>
<dbReference type="RefSeq" id="WP_184983859.1">
    <property type="nucleotide sequence ID" value="NZ_JACHNE010000001.1"/>
</dbReference>
<accession>E9JET7</accession>
<feature type="domain" description="Mycothiol-dependent maleylpyruvate isomerase metal-binding" evidence="1">
    <location>
        <begin position="14"/>
        <end position="149"/>
    </location>
</feature>
<keyword evidence="4" id="KW-1185">Reference proteome</keyword>
<dbReference type="SMR" id="E9JET7"/>
<dbReference type="NCBIfam" id="TIGR03083">
    <property type="entry name" value="maleylpyruvate isomerase family mycothiol-dependent enzyme"/>
    <property type="match status" value="1"/>
</dbReference>
<dbReference type="Pfam" id="PF11716">
    <property type="entry name" value="MDMPI_N"/>
    <property type="match status" value="1"/>
</dbReference>
<dbReference type="AlphaFoldDB" id="E9JET7"/>
<evidence type="ECO:0000313" key="3">
    <source>
        <dbReference type="EMBL" id="MBB5794816.1"/>
    </source>
</evidence>
<protein>
    <submittedName>
        <fullName evidence="2">CcbV</fullName>
    </submittedName>
    <submittedName>
        <fullName evidence="3">Uncharacterized protein (TIGR03083 family)</fullName>
    </submittedName>
</protein>
<reference evidence="2" key="1">
    <citation type="journal article" date="2015" name="PLoS ONE">
        <title>Lincosamide synthetase-a unique condensation system combining elements of nonribosomal peptide synthetase and mycothiol metabolism.</title>
        <authorList>
            <person name="Janata J."/>
            <person name="Kadlcik S."/>
            <person name="Koberska M."/>
            <person name="Ulanova D."/>
            <person name="Kamenik Z."/>
            <person name="Novak P."/>
            <person name="Kopecky J."/>
            <person name="Novotna J."/>
            <person name="Radojevic B."/>
            <person name="Plhackova K."/>
            <person name="Gazak R."/>
            <person name="Najmanova L."/>
        </authorList>
    </citation>
    <scope>NUCLEOTIDE SEQUENCE</scope>
    <source>
        <strain evidence="2">ATCC 15084</strain>
    </source>
</reference>
<dbReference type="Proteomes" id="UP000590647">
    <property type="component" value="Unassembled WGS sequence"/>
</dbReference>
<dbReference type="EMBL" id="JACHNE010000001">
    <property type="protein sequence ID" value="MBB5794816.1"/>
    <property type="molecule type" value="Genomic_DNA"/>
</dbReference>
<evidence type="ECO:0000313" key="2">
    <source>
        <dbReference type="EMBL" id="ADB92575.1"/>
    </source>
</evidence>
<dbReference type="SUPFAM" id="SSF109854">
    <property type="entry name" value="DinB/YfiT-like putative metalloenzymes"/>
    <property type="match status" value="1"/>
</dbReference>
<dbReference type="InterPro" id="IPR024344">
    <property type="entry name" value="MDMPI_metal-binding"/>
</dbReference>
<dbReference type="InterPro" id="IPR034660">
    <property type="entry name" value="DinB/YfiT-like"/>
</dbReference>
<gene>
    <name evidence="3" type="ORF">HDA41_002780</name>
</gene>
<organism evidence="2">
    <name type="scientific">Streptomyces caelestis</name>
    <dbReference type="NCBI Taxonomy" id="36816"/>
    <lineage>
        <taxon>Bacteria</taxon>
        <taxon>Bacillati</taxon>
        <taxon>Actinomycetota</taxon>
        <taxon>Actinomycetes</taxon>
        <taxon>Kitasatosporales</taxon>
        <taxon>Streptomycetaceae</taxon>
        <taxon>Streptomyces</taxon>
    </lineage>
</organism>
<proteinExistence type="predicted"/>
<sequence length="237" mass="26748">MEGLRRLGSGISALDRETDRLRAWLTGADDGLWSRSTRCTEWDVHDVVAHLASGELYNQHCLRNEIESLRSWGDWGDDDEAYNVLHVALRRPLTHHQVLDEWIERHTDVHAQWRAMAPDAQLSTSYGPYAVGLQCWHIASEYATHSDDMGVPVPAEDRAERLAWRFAFSCFAVEERRVPVSLDVHDGTGTISVSDETAQLTLTAEQFVAAVSQRLPLESVTSDPHIQLLVKKLKVLL</sequence>
<reference evidence="3 4" key="2">
    <citation type="submission" date="2020-08" db="EMBL/GenBank/DDBJ databases">
        <title>Sequencing the genomes of 1000 actinobacteria strains.</title>
        <authorList>
            <person name="Klenk H.-P."/>
        </authorList>
    </citation>
    <scope>NUCLEOTIDE SEQUENCE [LARGE SCALE GENOMIC DNA]</scope>
    <source>
        <strain evidence="3 4">DSM 40084</strain>
    </source>
</reference>
<dbReference type="Gene3D" id="1.20.120.450">
    <property type="entry name" value="dinb family like domain"/>
    <property type="match status" value="1"/>
</dbReference>
<name>E9JET7_9ACTN</name>
<dbReference type="GO" id="GO:0046872">
    <property type="term" value="F:metal ion binding"/>
    <property type="evidence" value="ECO:0007669"/>
    <property type="project" value="InterPro"/>
</dbReference>
<dbReference type="InterPro" id="IPR017517">
    <property type="entry name" value="Maleyloyr_isom"/>
</dbReference>
<evidence type="ECO:0000313" key="4">
    <source>
        <dbReference type="Proteomes" id="UP000590647"/>
    </source>
</evidence>
<dbReference type="EMBL" id="GQ844764">
    <property type="protein sequence ID" value="ADB92575.1"/>
    <property type="molecule type" value="Genomic_DNA"/>
</dbReference>